<gene>
    <name evidence="1" type="ORF">BAUCODRAFT_39001</name>
</gene>
<name>M2M5F4_BAUPA</name>
<reference evidence="1 2" key="1">
    <citation type="journal article" date="2012" name="PLoS Pathog.">
        <title>Diverse lifestyles and strategies of plant pathogenesis encoded in the genomes of eighteen Dothideomycetes fungi.</title>
        <authorList>
            <person name="Ohm R.A."/>
            <person name="Feau N."/>
            <person name="Henrissat B."/>
            <person name="Schoch C.L."/>
            <person name="Horwitz B.A."/>
            <person name="Barry K.W."/>
            <person name="Condon B.J."/>
            <person name="Copeland A.C."/>
            <person name="Dhillon B."/>
            <person name="Glaser F."/>
            <person name="Hesse C.N."/>
            <person name="Kosti I."/>
            <person name="LaButti K."/>
            <person name="Lindquist E.A."/>
            <person name="Lucas S."/>
            <person name="Salamov A.A."/>
            <person name="Bradshaw R.E."/>
            <person name="Ciuffetti L."/>
            <person name="Hamelin R.C."/>
            <person name="Kema G.H.J."/>
            <person name="Lawrence C."/>
            <person name="Scott J.A."/>
            <person name="Spatafora J.W."/>
            <person name="Turgeon B.G."/>
            <person name="de Wit P.J.G.M."/>
            <person name="Zhong S."/>
            <person name="Goodwin S.B."/>
            <person name="Grigoriev I.V."/>
        </authorList>
    </citation>
    <scope>NUCLEOTIDE SEQUENCE [LARGE SCALE GENOMIC DNA]</scope>
    <source>
        <strain evidence="1 2">UAMH 10762</strain>
    </source>
</reference>
<dbReference type="HOGENOM" id="CLU_2941350_0_0_1"/>
<organism evidence="1 2">
    <name type="scientific">Baudoinia panamericana (strain UAMH 10762)</name>
    <name type="common">Angels' share fungus</name>
    <name type="synonym">Baudoinia compniacensis (strain UAMH 10762)</name>
    <dbReference type="NCBI Taxonomy" id="717646"/>
    <lineage>
        <taxon>Eukaryota</taxon>
        <taxon>Fungi</taxon>
        <taxon>Dikarya</taxon>
        <taxon>Ascomycota</taxon>
        <taxon>Pezizomycotina</taxon>
        <taxon>Dothideomycetes</taxon>
        <taxon>Dothideomycetidae</taxon>
        <taxon>Mycosphaerellales</taxon>
        <taxon>Teratosphaeriaceae</taxon>
        <taxon>Baudoinia</taxon>
    </lineage>
</organism>
<dbReference type="KEGG" id="bcom:BAUCODRAFT_39001"/>
<evidence type="ECO:0000313" key="1">
    <source>
        <dbReference type="EMBL" id="EMC91856.1"/>
    </source>
</evidence>
<protein>
    <submittedName>
        <fullName evidence="1">Uncharacterized protein</fullName>
    </submittedName>
</protein>
<dbReference type="GeneID" id="19113689"/>
<dbReference type="EMBL" id="KB445563">
    <property type="protein sequence ID" value="EMC91856.1"/>
    <property type="molecule type" value="Genomic_DNA"/>
</dbReference>
<evidence type="ECO:0000313" key="2">
    <source>
        <dbReference type="Proteomes" id="UP000011761"/>
    </source>
</evidence>
<keyword evidence="2" id="KW-1185">Reference proteome</keyword>
<sequence length="60" mass="6472">MSVHFQTRSLSLQNAFVGLTKTALSDDFVDGALFAPLLYSWERLGPPPDVVDESSATSSV</sequence>
<dbReference type="Proteomes" id="UP000011761">
    <property type="component" value="Unassembled WGS sequence"/>
</dbReference>
<dbReference type="AlphaFoldDB" id="M2M5F4"/>
<accession>M2M5F4</accession>
<proteinExistence type="predicted"/>
<dbReference type="RefSeq" id="XP_007680931.1">
    <property type="nucleotide sequence ID" value="XM_007682741.1"/>
</dbReference>